<sequence length="637" mass="71843">MKSIHKYIWMALLAVCAVSSCKKYLDVTPDGVGTIDYAFRNRNEAENYLFTCYSTLQKMQNVHYDAGFTTSGEIVFPNNLSDNTYMDLAGFNILRGLQTSGNPALNYWDGNNGGQDLWQAIRRCNIMLENVDKPVDLSPSERKRWIAETKFLKAYYHFYLFRLYGPIPIVDKNLDINSPIPATKIKRRPVDTVVNYMVRLLDEAAPDLPPVIENTAKELGRITSVITLSLKAQILATAASPLFNGNPDYAGIKNKDGEALFNSTFDAAKWDKASAACLAAITLSEKSGLKLHTYTPEAGIDNLNDTLTTVLATQTAVTAKWETNTELIWANATAFSDEEYCFPRLTQKSASNIICAGTFAVPISEQELFYTSNGVPINEDKTWDYNGRYGFRTGDDANKSYIGVDYQTVKAHFNREPRFYADLGFDGGVWFGNGVGDPDNAYVLRGRGPESLAGPKDNVRVNVSGYWPKKLVNYLSVYDDGYSSVPYHLPLIRLADIYLLYAEALNEQGKPYTEAAQYVDKVRARAGLKGVVESWTNFSSNPNKFATKEGMRQIIHQERRIELAFECIPGYDLRRWKELQGVMSKPLQGWNVRETTPENYYRPRLLATPVFNTRNYLWPIQDNDLIVDGNLVQNLNW</sequence>
<dbReference type="Proteomes" id="UP000245678">
    <property type="component" value="Unassembled WGS sequence"/>
</dbReference>
<dbReference type="InterPro" id="IPR012944">
    <property type="entry name" value="SusD_RagB_dom"/>
</dbReference>
<comment type="similarity">
    <text evidence="2">Belongs to the SusD family.</text>
</comment>
<dbReference type="Pfam" id="PF07980">
    <property type="entry name" value="SusD_RagB"/>
    <property type="match status" value="1"/>
</dbReference>
<protein>
    <submittedName>
        <fullName evidence="8">Putative outer membrane starch-binding protein</fullName>
    </submittedName>
</protein>
<evidence type="ECO:0000256" key="3">
    <source>
        <dbReference type="ARBA" id="ARBA00022729"/>
    </source>
</evidence>
<reference evidence="8 9" key="1">
    <citation type="submission" date="2018-05" db="EMBL/GenBank/DDBJ databases">
        <title>Genomic Encyclopedia of Archaeal and Bacterial Type Strains, Phase II (KMG-II): from individual species to whole genera.</title>
        <authorList>
            <person name="Goeker M."/>
        </authorList>
    </citation>
    <scope>NUCLEOTIDE SEQUENCE [LARGE SCALE GENOMIC DNA]</scope>
    <source>
        <strain evidence="8 9">DSM 19975</strain>
    </source>
</reference>
<dbReference type="EMBL" id="QGHA01000005">
    <property type="protein sequence ID" value="PWK77111.1"/>
    <property type="molecule type" value="Genomic_DNA"/>
</dbReference>
<proteinExistence type="inferred from homology"/>
<dbReference type="InterPro" id="IPR033985">
    <property type="entry name" value="SusD-like_N"/>
</dbReference>
<feature type="domain" description="SusD-like N-terminal" evidence="7">
    <location>
        <begin position="115"/>
        <end position="215"/>
    </location>
</feature>
<name>A0A316HAP0_9SPHI</name>
<accession>A0A316HAP0</accession>
<dbReference type="Pfam" id="PF14322">
    <property type="entry name" value="SusD-like_3"/>
    <property type="match status" value="1"/>
</dbReference>
<evidence type="ECO:0000256" key="2">
    <source>
        <dbReference type="ARBA" id="ARBA00006275"/>
    </source>
</evidence>
<evidence type="ECO:0000259" key="7">
    <source>
        <dbReference type="Pfam" id="PF14322"/>
    </source>
</evidence>
<keyword evidence="4" id="KW-0472">Membrane</keyword>
<organism evidence="8 9">
    <name type="scientific">Mucilaginibacter oryzae</name>
    <dbReference type="NCBI Taxonomy" id="468058"/>
    <lineage>
        <taxon>Bacteria</taxon>
        <taxon>Pseudomonadati</taxon>
        <taxon>Bacteroidota</taxon>
        <taxon>Sphingobacteriia</taxon>
        <taxon>Sphingobacteriales</taxon>
        <taxon>Sphingobacteriaceae</taxon>
        <taxon>Mucilaginibacter</taxon>
    </lineage>
</organism>
<dbReference type="PROSITE" id="PS51257">
    <property type="entry name" value="PROKAR_LIPOPROTEIN"/>
    <property type="match status" value="1"/>
</dbReference>
<evidence type="ECO:0000313" key="9">
    <source>
        <dbReference type="Proteomes" id="UP000245678"/>
    </source>
</evidence>
<dbReference type="AlphaFoldDB" id="A0A316HAP0"/>
<evidence type="ECO:0000259" key="6">
    <source>
        <dbReference type="Pfam" id="PF07980"/>
    </source>
</evidence>
<dbReference type="RefSeq" id="WP_109608537.1">
    <property type="nucleotide sequence ID" value="NZ_QGHA01000005.1"/>
</dbReference>
<dbReference type="SUPFAM" id="SSF48452">
    <property type="entry name" value="TPR-like"/>
    <property type="match status" value="1"/>
</dbReference>
<dbReference type="InterPro" id="IPR011990">
    <property type="entry name" value="TPR-like_helical_dom_sf"/>
</dbReference>
<evidence type="ECO:0000313" key="8">
    <source>
        <dbReference type="EMBL" id="PWK77111.1"/>
    </source>
</evidence>
<comment type="subcellular location">
    <subcellularLocation>
        <location evidence="1">Cell outer membrane</location>
    </subcellularLocation>
</comment>
<evidence type="ECO:0000256" key="1">
    <source>
        <dbReference type="ARBA" id="ARBA00004442"/>
    </source>
</evidence>
<gene>
    <name evidence="8" type="ORF">LX99_02921</name>
</gene>
<keyword evidence="3" id="KW-0732">Signal</keyword>
<evidence type="ECO:0000256" key="5">
    <source>
        <dbReference type="ARBA" id="ARBA00023237"/>
    </source>
</evidence>
<dbReference type="Gene3D" id="1.25.40.390">
    <property type="match status" value="1"/>
</dbReference>
<comment type="caution">
    <text evidence="8">The sequence shown here is derived from an EMBL/GenBank/DDBJ whole genome shotgun (WGS) entry which is preliminary data.</text>
</comment>
<keyword evidence="9" id="KW-1185">Reference proteome</keyword>
<feature type="domain" description="RagB/SusD" evidence="6">
    <location>
        <begin position="340"/>
        <end position="637"/>
    </location>
</feature>
<keyword evidence="5" id="KW-0998">Cell outer membrane</keyword>
<dbReference type="GO" id="GO:0009279">
    <property type="term" value="C:cell outer membrane"/>
    <property type="evidence" value="ECO:0007669"/>
    <property type="project" value="UniProtKB-SubCell"/>
</dbReference>
<evidence type="ECO:0000256" key="4">
    <source>
        <dbReference type="ARBA" id="ARBA00023136"/>
    </source>
</evidence>